<keyword evidence="2" id="KW-1185">Reference proteome</keyword>
<dbReference type="RefSeq" id="WP_327599679.1">
    <property type="nucleotide sequence ID" value="NZ_JAYXHS010000002.1"/>
</dbReference>
<name>A0ABU6K659_9RHOO</name>
<dbReference type="InterPro" id="IPR023401">
    <property type="entry name" value="ODC_N"/>
</dbReference>
<dbReference type="PANTHER" id="PTHR13812:SF19">
    <property type="entry name" value="KETIMINE REDUCTASE MU-CRYSTALLIN"/>
    <property type="match status" value="1"/>
</dbReference>
<proteinExistence type="predicted"/>
<dbReference type="Proteomes" id="UP001331561">
    <property type="component" value="Unassembled WGS sequence"/>
</dbReference>
<organism evidence="1 2">
    <name type="scientific">Uliginosibacterium silvisoli</name>
    <dbReference type="NCBI Taxonomy" id="3114758"/>
    <lineage>
        <taxon>Bacteria</taxon>
        <taxon>Pseudomonadati</taxon>
        <taxon>Pseudomonadota</taxon>
        <taxon>Betaproteobacteria</taxon>
        <taxon>Rhodocyclales</taxon>
        <taxon>Zoogloeaceae</taxon>
        <taxon>Uliginosibacterium</taxon>
    </lineage>
</organism>
<dbReference type="PIRSF" id="PIRSF001439">
    <property type="entry name" value="CryM"/>
    <property type="match status" value="1"/>
</dbReference>
<evidence type="ECO:0000313" key="1">
    <source>
        <dbReference type="EMBL" id="MEC5386720.1"/>
    </source>
</evidence>
<dbReference type="Gene3D" id="3.30.1780.10">
    <property type="entry name" value="ornithine cyclodeaminase, domain 1"/>
    <property type="match status" value="1"/>
</dbReference>
<dbReference type="InterPro" id="IPR003462">
    <property type="entry name" value="ODC_Mu_crystall"/>
</dbReference>
<dbReference type="SUPFAM" id="SSF51735">
    <property type="entry name" value="NAD(P)-binding Rossmann-fold domains"/>
    <property type="match status" value="1"/>
</dbReference>
<evidence type="ECO:0000313" key="2">
    <source>
        <dbReference type="Proteomes" id="UP001331561"/>
    </source>
</evidence>
<dbReference type="Gene3D" id="3.40.50.720">
    <property type="entry name" value="NAD(P)-binding Rossmann-like Domain"/>
    <property type="match status" value="1"/>
</dbReference>
<gene>
    <name evidence="1" type="ORF">VVD49_13365</name>
</gene>
<accession>A0ABU6K659</accession>
<sequence length="317" mass="33757">MACYLSEADVAQVLNMRMALDAVDAAHQALARGEATDMPRRRVRASRAMQHLLQAAWPARGVMGYKAYTTSAAGARFWLHLFNGDTGEPLAVIEADRLGMMRTGAAGGLAARCLARPDAQVAGIIGAGWQARGQMAALAAVRPLAHFKVFARRADKLNKFCAEMEAELGIRVEPVNSAEAAVRGSDIIVTATTAAQPVLQGAWLADGMHVNAMGSNSLARRELDEAAVSRADLLCVDARETALLEAGDLVPGLEKGRFTQRQLVELGELLTGSRPGRQSDKDVSVFESQGLAIQDVALGLEVLRQAKLSGLGQTLPY</sequence>
<protein>
    <submittedName>
        <fullName evidence="1">Ornithine cyclodeaminase family protein</fullName>
    </submittedName>
</protein>
<dbReference type="EMBL" id="JAYXHS010000002">
    <property type="protein sequence ID" value="MEC5386720.1"/>
    <property type="molecule type" value="Genomic_DNA"/>
</dbReference>
<dbReference type="Pfam" id="PF02423">
    <property type="entry name" value="OCD_Mu_crystall"/>
    <property type="match status" value="1"/>
</dbReference>
<comment type="caution">
    <text evidence="1">The sequence shown here is derived from an EMBL/GenBank/DDBJ whole genome shotgun (WGS) entry which is preliminary data.</text>
</comment>
<dbReference type="InterPro" id="IPR036291">
    <property type="entry name" value="NAD(P)-bd_dom_sf"/>
</dbReference>
<dbReference type="PANTHER" id="PTHR13812">
    <property type="entry name" value="KETIMINE REDUCTASE MU-CRYSTALLIN"/>
    <property type="match status" value="1"/>
</dbReference>
<reference evidence="1 2" key="1">
    <citation type="submission" date="2024-01" db="EMBL/GenBank/DDBJ databases">
        <title>Uliginosibacterium soil sp. nov.</title>
        <authorList>
            <person name="Lv Y."/>
        </authorList>
    </citation>
    <scope>NUCLEOTIDE SEQUENCE [LARGE SCALE GENOMIC DNA]</scope>
    <source>
        <strain evidence="1 2">H3</strain>
    </source>
</reference>